<sequence>MLDCEVVTLLVEVHDYNHAQSPRPLKHEGDQRSLWPSGFDVRWDHASGSEKS</sequence>
<dbReference type="EMBL" id="KN838633">
    <property type="protein sequence ID" value="KIK00098.1"/>
    <property type="molecule type" value="Genomic_DNA"/>
</dbReference>
<evidence type="ECO:0000313" key="2">
    <source>
        <dbReference type="Proteomes" id="UP000054477"/>
    </source>
</evidence>
<dbReference type="HOGENOM" id="CLU_3087615_0_0_1"/>
<reference evidence="2" key="2">
    <citation type="submission" date="2015-01" db="EMBL/GenBank/DDBJ databases">
        <title>Evolutionary Origins and Diversification of the Mycorrhizal Mutualists.</title>
        <authorList>
            <consortium name="DOE Joint Genome Institute"/>
            <consortium name="Mycorrhizal Genomics Consortium"/>
            <person name="Kohler A."/>
            <person name="Kuo A."/>
            <person name="Nagy L.G."/>
            <person name="Floudas D."/>
            <person name="Copeland A."/>
            <person name="Barry K.W."/>
            <person name="Cichocki N."/>
            <person name="Veneault-Fourrey C."/>
            <person name="LaButti K."/>
            <person name="Lindquist E.A."/>
            <person name="Lipzen A."/>
            <person name="Lundell T."/>
            <person name="Morin E."/>
            <person name="Murat C."/>
            <person name="Riley R."/>
            <person name="Ohm R."/>
            <person name="Sun H."/>
            <person name="Tunlid A."/>
            <person name="Henrissat B."/>
            <person name="Grigoriev I.V."/>
            <person name="Hibbett D.S."/>
            <person name="Martin F."/>
        </authorList>
    </citation>
    <scope>NUCLEOTIDE SEQUENCE [LARGE SCALE GENOMIC DNA]</scope>
    <source>
        <strain evidence="2">LaAM-08-1</strain>
    </source>
</reference>
<accession>A0A0C9XVY5</accession>
<dbReference type="AlphaFoldDB" id="A0A0C9XVY5"/>
<proteinExistence type="predicted"/>
<gene>
    <name evidence="1" type="ORF">K443DRAFT_679465</name>
</gene>
<protein>
    <submittedName>
        <fullName evidence="1">Uncharacterized protein</fullName>
    </submittedName>
</protein>
<evidence type="ECO:0000313" key="1">
    <source>
        <dbReference type="EMBL" id="KIK00098.1"/>
    </source>
</evidence>
<organism evidence="1 2">
    <name type="scientific">Laccaria amethystina LaAM-08-1</name>
    <dbReference type="NCBI Taxonomy" id="1095629"/>
    <lineage>
        <taxon>Eukaryota</taxon>
        <taxon>Fungi</taxon>
        <taxon>Dikarya</taxon>
        <taxon>Basidiomycota</taxon>
        <taxon>Agaricomycotina</taxon>
        <taxon>Agaricomycetes</taxon>
        <taxon>Agaricomycetidae</taxon>
        <taxon>Agaricales</taxon>
        <taxon>Agaricineae</taxon>
        <taxon>Hydnangiaceae</taxon>
        <taxon>Laccaria</taxon>
    </lineage>
</organism>
<keyword evidence="2" id="KW-1185">Reference proteome</keyword>
<dbReference type="Proteomes" id="UP000054477">
    <property type="component" value="Unassembled WGS sequence"/>
</dbReference>
<name>A0A0C9XVY5_9AGAR</name>
<reference evidence="1 2" key="1">
    <citation type="submission" date="2014-04" db="EMBL/GenBank/DDBJ databases">
        <authorList>
            <consortium name="DOE Joint Genome Institute"/>
            <person name="Kuo A."/>
            <person name="Kohler A."/>
            <person name="Nagy L.G."/>
            <person name="Floudas D."/>
            <person name="Copeland A."/>
            <person name="Barry K.W."/>
            <person name="Cichocki N."/>
            <person name="Veneault-Fourrey C."/>
            <person name="LaButti K."/>
            <person name="Lindquist E.A."/>
            <person name="Lipzen A."/>
            <person name="Lundell T."/>
            <person name="Morin E."/>
            <person name="Murat C."/>
            <person name="Sun H."/>
            <person name="Tunlid A."/>
            <person name="Henrissat B."/>
            <person name="Grigoriev I.V."/>
            <person name="Hibbett D.S."/>
            <person name="Martin F."/>
            <person name="Nordberg H.P."/>
            <person name="Cantor M.N."/>
            <person name="Hua S.X."/>
        </authorList>
    </citation>
    <scope>NUCLEOTIDE SEQUENCE [LARGE SCALE GENOMIC DNA]</scope>
    <source>
        <strain evidence="1 2">LaAM-08-1</strain>
    </source>
</reference>